<feature type="compositionally biased region" description="Acidic residues" evidence="1">
    <location>
        <begin position="88"/>
        <end position="102"/>
    </location>
</feature>
<dbReference type="Proteomes" id="UP000827092">
    <property type="component" value="Unassembled WGS sequence"/>
</dbReference>
<dbReference type="EMBL" id="JAFNEN010000731">
    <property type="protein sequence ID" value="KAG8177973.1"/>
    <property type="molecule type" value="Genomic_DNA"/>
</dbReference>
<evidence type="ECO:0000313" key="3">
    <source>
        <dbReference type="Proteomes" id="UP000827092"/>
    </source>
</evidence>
<comment type="caution">
    <text evidence="2">The sequence shown here is derived from an EMBL/GenBank/DDBJ whole genome shotgun (WGS) entry which is preliminary data.</text>
</comment>
<feature type="compositionally biased region" description="Basic and acidic residues" evidence="1">
    <location>
        <begin position="103"/>
        <end position="115"/>
    </location>
</feature>
<keyword evidence="3" id="KW-1185">Reference proteome</keyword>
<organism evidence="2 3">
    <name type="scientific">Oedothorax gibbosus</name>
    <dbReference type="NCBI Taxonomy" id="931172"/>
    <lineage>
        <taxon>Eukaryota</taxon>
        <taxon>Metazoa</taxon>
        <taxon>Ecdysozoa</taxon>
        <taxon>Arthropoda</taxon>
        <taxon>Chelicerata</taxon>
        <taxon>Arachnida</taxon>
        <taxon>Araneae</taxon>
        <taxon>Araneomorphae</taxon>
        <taxon>Entelegynae</taxon>
        <taxon>Araneoidea</taxon>
        <taxon>Linyphiidae</taxon>
        <taxon>Erigoninae</taxon>
        <taxon>Oedothorax</taxon>
    </lineage>
</organism>
<evidence type="ECO:0000256" key="1">
    <source>
        <dbReference type="SAM" id="MobiDB-lite"/>
    </source>
</evidence>
<name>A0AAV6U211_9ARAC</name>
<feature type="region of interest" description="Disordered" evidence="1">
    <location>
        <begin position="76"/>
        <end position="123"/>
    </location>
</feature>
<sequence length="123" mass="14141">MKITNIWGVLGLMEDQSAPHLKIAKVYEKSTFMRNSPYKINGNMDEALKVLKVRTDSSKHKARVFEWEFASFDPENPITQVSKTPSDEFPDDPDEWNEEPEDGKEAIRISKEVPKIQKMNSKG</sequence>
<dbReference type="AlphaFoldDB" id="A0AAV6U211"/>
<gene>
    <name evidence="2" type="ORF">JTE90_012659</name>
</gene>
<reference evidence="2 3" key="1">
    <citation type="journal article" date="2022" name="Nat. Ecol. Evol.">
        <title>A masculinizing supergene underlies an exaggerated male reproductive morph in a spider.</title>
        <authorList>
            <person name="Hendrickx F."/>
            <person name="De Corte Z."/>
            <person name="Sonet G."/>
            <person name="Van Belleghem S.M."/>
            <person name="Kostlbacher S."/>
            <person name="Vangestel C."/>
        </authorList>
    </citation>
    <scope>NUCLEOTIDE SEQUENCE [LARGE SCALE GENOMIC DNA]</scope>
    <source>
        <strain evidence="2">W744_W776</strain>
    </source>
</reference>
<protein>
    <submittedName>
        <fullName evidence="2">Uncharacterized protein</fullName>
    </submittedName>
</protein>
<evidence type="ECO:0000313" key="2">
    <source>
        <dbReference type="EMBL" id="KAG8177973.1"/>
    </source>
</evidence>
<accession>A0AAV6U211</accession>
<proteinExistence type="predicted"/>